<dbReference type="AlphaFoldDB" id="A0A4Y2CRR1"/>
<evidence type="ECO:0000313" key="2">
    <source>
        <dbReference type="Proteomes" id="UP000499080"/>
    </source>
</evidence>
<dbReference type="EMBL" id="BGPR01000234">
    <property type="protein sequence ID" value="GBM06819.1"/>
    <property type="molecule type" value="Genomic_DNA"/>
</dbReference>
<comment type="caution">
    <text evidence="1">The sequence shown here is derived from an EMBL/GenBank/DDBJ whole genome shotgun (WGS) entry which is preliminary data.</text>
</comment>
<gene>
    <name evidence="1" type="ORF">AVEN_173581_1</name>
</gene>
<sequence length="111" mass="12328">MRNCRISKQGLASLMGIRMMWGRVTSALMTGRSSVSGIVARATRNGGYNAEAGSFRLPRTPRLVGVALCRYRVPIDVSELPKYGFPPKFDRNSHFWCQDHIPNSIPLACCV</sequence>
<keyword evidence="2" id="KW-1185">Reference proteome</keyword>
<protein>
    <submittedName>
        <fullName evidence="1">Uncharacterized protein</fullName>
    </submittedName>
</protein>
<organism evidence="1 2">
    <name type="scientific">Araneus ventricosus</name>
    <name type="common">Orbweaver spider</name>
    <name type="synonym">Epeira ventricosa</name>
    <dbReference type="NCBI Taxonomy" id="182803"/>
    <lineage>
        <taxon>Eukaryota</taxon>
        <taxon>Metazoa</taxon>
        <taxon>Ecdysozoa</taxon>
        <taxon>Arthropoda</taxon>
        <taxon>Chelicerata</taxon>
        <taxon>Arachnida</taxon>
        <taxon>Araneae</taxon>
        <taxon>Araneomorphae</taxon>
        <taxon>Entelegynae</taxon>
        <taxon>Araneoidea</taxon>
        <taxon>Araneidae</taxon>
        <taxon>Araneus</taxon>
    </lineage>
</organism>
<accession>A0A4Y2CRR1</accession>
<name>A0A4Y2CRR1_ARAVE</name>
<reference evidence="1 2" key="1">
    <citation type="journal article" date="2019" name="Sci. Rep.">
        <title>Orb-weaving spider Araneus ventricosus genome elucidates the spidroin gene catalogue.</title>
        <authorList>
            <person name="Kono N."/>
            <person name="Nakamura H."/>
            <person name="Ohtoshi R."/>
            <person name="Moran D.A.P."/>
            <person name="Shinohara A."/>
            <person name="Yoshida Y."/>
            <person name="Fujiwara M."/>
            <person name="Mori M."/>
            <person name="Tomita M."/>
            <person name="Arakawa K."/>
        </authorList>
    </citation>
    <scope>NUCLEOTIDE SEQUENCE [LARGE SCALE GENOMIC DNA]</scope>
</reference>
<proteinExistence type="predicted"/>
<dbReference type="Proteomes" id="UP000499080">
    <property type="component" value="Unassembled WGS sequence"/>
</dbReference>
<evidence type="ECO:0000313" key="1">
    <source>
        <dbReference type="EMBL" id="GBM06819.1"/>
    </source>
</evidence>